<dbReference type="InterPro" id="IPR025665">
    <property type="entry name" value="Beta-barrel_OMP_2"/>
</dbReference>
<dbReference type="Proteomes" id="UP000798602">
    <property type="component" value="Unassembled WGS sequence"/>
</dbReference>
<sequence length="273" mass="32463">MKPVCFFLFLFCSATIWAQDPVTNRKIKEQQEREQQERLKEIINREQSIDTTEISETRRRDSLRTTVTVVDSLYREDQFYIGLTYNWLQNNPSGVKQNSFSTGLHLGFMRDIPINKRRNVAFALGLGYSLNDYRQNLKINDIDGARTYEVIDESEVDFDKNKFALHFVELPIEFRWRSSTVQSHRFWRIYAGFKMSYLFLNKSKFVADGEKIRLYNNDDFNEFRYGTYISFGYNTWNFHAYYGLNEIFKNSARVNGNPIEMQTINIGLMFYIL</sequence>
<comment type="caution">
    <text evidence="3">The sequence shown here is derived from an EMBL/GenBank/DDBJ whole genome shotgun (WGS) entry which is preliminary data.</text>
</comment>
<reference evidence="4" key="1">
    <citation type="submission" date="2020-01" db="EMBL/GenBank/DDBJ databases">
        <title>Sphingomonas sp. strain CSW-10.</title>
        <authorList>
            <person name="Chen W.-M."/>
        </authorList>
    </citation>
    <scope>NUCLEOTIDE SEQUENCE [LARGE SCALE GENOMIC DNA]</scope>
    <source>
        <strain evidence="4">NST-5</strain>
    </source>
</reference>
<protein>
    <submittedName>
        <fullName evidence="3">Outer membrane beta-barrel protein</fullName>
    </submittedName>
</protein>
<evidence type="ECO:0000256" key="1">
    <source>
        <dbReference type="SAM" id="SignalP"/>
    </source>
</evidence>
<name>A0ABW9Z9X3_9FLAO</name>
<accession>A0ABW9Z9X3</accession>
<organism evidence="3 4">
    <name type="scientific">Flavobacterium ichthyis</name>
    <dbReference type="NCBI Taxonomy" id="2698827"/>
    <lineage>
        <taxon>Bacteria</taxon>
        <taxon>Pseudomonadati</taxon>
        <taxon>Bacteroidota</taxon>
        <taxon>Flavobacteriia</taxon>
        <taxon>Flavobacteriales</taxon>
        <taxon>Flavobacteriaceae</taxon>
        <taxon>Flavobacterium</taxon>
    </lineage>
</organism>
<feature type="chain" id="PRO_5046010389" evidence="1">
    <location>
        <begin position="19"/>
        <end position="273"/>
    </location>
</feature>
<keyword evidence="4" id="KW-1185">Reference proteome</keyword>
<evidence type="ECO:0000313" key="4">
    <source>
        <dbReference type="Proteomes" id="UP000798602"/>
    </source>
</evidence>
<dbReference type="RefSeq" id="WP_166536740.1">
    <property type="nucleotide sequence ID" value="NZ_JAABLM010000007.1"/>
</dbReference>
<dbReference type="EMBL" id="JAABLM010000007">
    <property type="protein sequence ID" value="NBL64910.1"/>
    <property type="molecule type" value="Genomic_DNA"/>
</dbReference>
<gene>
    <name evidence="3" type="ORF">GV828_06825</name>
</gene>
<dbReference type="Pfam" id="PF13568">
    <property type="entry name" value="OMP_b-brl_2"/>
    <property type="match status" value="1"/>
</dbReference>
<evidence type="ECO:0000259" key="2">
    <source>
        <dbReference type="Pfam" id="PF13568"/>
    </source>
</evidence>
<evidence type="ECO:0000313" key="3">
    <source>
        <dbReference type="EMBL" id="NBL64910.1"/>
    </source>
</evidence>
<feature type="domain" description="Outer membrane protein beta-barrel" evidence="2">
    <location>
        <begin position="73"/>
        <end position="248"/>
    </location>
</feature>
<proteinExistence type="predicted"/>
<keyword evidence="1" id="KW-0732">Signal</keyword>
<feature type="signal peptide" evidence="1">
    <location>
        <begin position="1"/>
        <end position="18"/>
    </location>
</feature>